<evidence type="ECO:0000313" key="2">
    <source>
        <dbReference type="Proteomes" id="UP000324897"/>
    </source>
</evidence>
<organism evidence="1 2">
    <name type="scientific">Eragrostis curvula</name>
    <name type="common">weeping love grass</name>
    <dbReference type="NCBI Taxonomy" id="38414"/>
    <lineage>
        <taxon>Eukaryota</taxon>
        <taxon>Viridiplantae</taxon>
        <taxon>Streptophyta</taxon>
        <taxon>Embryophyta</taxon>
        <taxon>Tracheophyta</taxon>
        <taxon>Spermatophyta</taxon>
        <taxon>Magnoliopsida</taxon>
        <taxon>Liliopsida</taxon>
        <taxon>Poales</taxon>
        <taxon>Poaceae</taxon>
        <taxon>PACMAD clade</taxon>
        <taxon>Chloridoideae</taxon>
        <taxon>Eragrostideae</taxon>
        <taxon>Eragrostidinae</taxon>
        <taxon>Eragrostis</taxon>
    </lineage>
</organism>
<gene>
    <name evidence="1" type="ORF">EJB05_24967</name>
</gene>
<sequence>LLRHQTDWPSKACHRQFFFFLEKRVNFIHPGPVSGETTPSPVLRRFCVREEDPKGLVCSPAPAPLLSPPSSSACSHRSLASRGSRASLPSRLVRFLPAASRAVSHAIALSSSPTKARLRSATSVSRCVKAVGVTCYRKTNALSGVTQIPAPDAFEDAVNQTAFLC</sequence>
<feature type="non-terminal residue" evidence="1">
    <location>
        <position position="1"/>
    </location>
</feature>
<name>A0A5J9VCI2_9POAL</name>
<dbReference type="Proteomes" id="UP000324897">
    <property type="component" value="Chromosome 1"/>
</dbReference>
<accession>A0A5J9VCI2</accession>
<protein>
    <submittedName>
        <fullName evidence="1">Uncharacterized protein</fullName>
    </submittedName>
</protein>
<dbReference type="AlphaFoldDB" id="A0A5J9VCI2"/>
<dbReference type="EMBL" id="RWGY01000011">
    <property type="protein sequence ID" value="TVU33181.1"/>
    <property type="molecule type" value="Genomic_DNA"/>
</dbReference>
<comment type="caution">
    <text evidence="1">The sequence shown here is derived from an EMBL/GenBank/DDBJ whole genome shotgun (WGS) entry which is preliminary data.</text>
</comment>
<reference evidence="1 2" key="1">
    <citation type="journal article" date="2019" name="Sci. Rep.">
        <title>A high-quality genome of Eragrostis curvula grass provides insights into Poaceae evolution and supports new strategies to enhance forage quality.</title>
        <authorList>
            <person name="Carballo J."/>
            <person name="Santos B.A.C.M."/>
            <person name="Zappacosta D."/>
            <person name="Garbus I."/>
            <person name="Selva J.P."/>
            <person name="Gallo C.A."/>
            <person name="Diaz A."/>
            <person name="Albertini E."/>
            <person name="Caccamo M."/>
            <person name="Echenique V."/>
        </authorList>
    </citation>
    <scope>NUCLEOTIDE SEQUENCE [LARGE SCALE GENOMIC DNA]</scope>
    <source>
        <strain evidence="2">cv. Victoria</strain>
        <tissue evidence="1">Leaf</tissue>
    </source>
</reference>
<proteinExistence type="predicted"/>
<evidence type="ECO:0000313" key="1">
    <source>
        <dbReference type="EMBL" id="TVU33181.1"/>
    </source>
</evidence>
<keyword evidence="2" id="KW-1185">Reference proteome</keyword>